<evidence type="ECO:0000313" key="3">
    <source>
        <dbReference type="Proteomes" id="UP001231941"/>
    </source>
</evidence>
<proteinExistence type="predicted"/>
<evidence type="ECO:0000313" key="2">
    <source>
        <dbReference type="EMBL" id="MDP5274200.1"/>
    </source>
</evidence>
<organism evidence="2 3">
    <name type="scientific">Chengkuizengella axinellae</name>
    <dbReference type="NCBI Taxonomy" id="3064388"/>
    <lineage>
        <taxon>Bacteria</taxon>
        <taxon>Bacillati</taxon>
        <taxon>Bacillota</taxon>
        <taxon>Bacilli</taxon>
        <taxon>Bacillales</taxon>
        <taxon>Paenibacillaceae</taxon>
        <taxon>Chengkuizengella</taxon>
    </lineage>
</organism>
<dbReference type="Proteomes" id="UP001231941">
    <property type="component" value="Unassembled WGS sequence"/>
</dbReference>
<protein>
    <submittedName>
        <fullName evidence="2">DUF5071 domain-containing protein</fullName>
    </submittedName>
</protein>
<feature type="domain" description="DUF5071" evidence="1">
    <location>
        <begin position="1"/>
        <end position="34"/>
    </location>
</feature>
<gene>
    <name evidence="2" type="ORF">Q5Y73_08780</name>
</gene>
<dbReference type="Pfam" id="PF16804">
    <property type="entry name" value="DUF5071"/>
    <property type="match status" value="1"/>
</dbReference>
<sequence>MITILPNLMEWIQDMNWPIAEEISLRLVDKPGKYGKKTGLDKLVLDFLNNI</sequence>
<keyword evidence="3" id="KW-1185">Reference proteome</keyword>
<dbReference type="Gene3D" id="1.25.40.750">
    <property type="entry name" value="Domain of unknown function DUF5071"/>
    <property type="match status" value="1"/>
</dbReference>
<reference evidence="2 3" key="1">
    <citation type="submission" date="2023-08" db="EMBL/GenBank/DDBJ databases">
        <authorList>
            <person name="Park J.-S."/>
        </authorList>
    </citation>
    <scope>NUCLEOTIDE SEQUENCE [LARGE SCALE GENOMIC DNA]</scope>
    <source>
        <strain evidence="2 3">2205SS18-9</strain>
    </source>
</reference>
<dbReference type="InterPro" id="IPR031837">
    <property type="entry name" value="DUF5071"/>
</dbReference>
<dbReference type="RefSeq" id="WP_305991486.1">
    <property type="nucleotide sequence ID" value="NZ_JAVAMP010000002.1"/>
</dbReference>
<accession>A0ABT9IZJ7</accession>
<dbReference type="EMBL" id="JAVAMP010000002">
    <property type="protein sequence ID" value="MDP5274200.1"/>
    <property type="molecule type" value="Genomic_DNA"/>
</dbReference>
<name>A0ABT9IZJ7_9BACL</name>
<dbReference type="InterPro" id="IPR038692">
    <property type="entry name" value="Cthe_2751_sf"/>
</dbReference>
<evidence type="ECO:0000259" key="1">
    <source>
        <dbReference type="Pfam" id="PF16804"/>
    </source>
</evidence>
<comment type="caution">
    <text evidence="2">The sequence shown here is derived from an EMBL/GenBank/DDBJ whole genome shotgun (WGS) entry which is preliminary data.</text>
</comment>